<dbReference type="AlphaFoldDB" id="A0AAU7JA46"/>
<proteinExistence type="predicted"/>
<accession>A0AAU7JA46</accession>
<evidence type="ECO:0000313" key="2">
    <source>
        <dbReference type="EMBL" id="XBO37024.1"/>
    </source>
</evidence>
<dbReference type="RefSeq" id="WP_406853846.1">
    <property type="nucleotide sequence ID" value="NZ_CP157484.1"/>
</dbReference>
<sequence length="101" mass="10881">MWRTLFVLTAAGAAVAAVVPAMAQGRPQTPAMTCAQTRSIVAANGGIVLGTGGYTYDRYVRDASACLPGQALKRQFVPTRDQPACLLYVCFDPTFDRFFDD</sequence>
<feature type="signal peptide" evidence="1">
    <location>
        <begin position="1"/>
        <end position="23"/>
    </location>
</feature>
<gene>
    <name evidence="2" type="ORF">ABEG18_14900</name>
</gene>
<organism evidence="2">
    <name type="scientific">Alsobacter sp. KACC 23698</name>
    <dbReference type="NCBI Taxonomy" id="3149229"/>
    <lineage>
        <taxon>Bacteria</taxon>
        <taxon>Pseudomonadati</taxon>
        <taxon>Pseudomonadota</taxon>
        <taxon>Alphaproteobacteria</taxon>
        <taxon>Hyphomicrobiales</taxon>
        <taxon>Alsobacteraceae</taxon>
        <taxon>Alsobacter</taxon>
    </lineage>
</organism>
<name>A0AAU7JA46_9HYPH</name>
<dbReference type="EMBL" id="CP157484">
    <property type="protein sequence ID" value="XBO37024.1"/>
    <property type="molecule type" value="Genomic_DNA"/>
</dbReference>
<feature type="chain" id="PRO_5043851396" evidence="1">
    <location>
        <begin position="24"/>
        <end position="101"/>
    </location>
</feature>
<reference evidence="2" key="1">
    <citation type="submission" date="2024-05" db="EMBL/GenBank/DDBJ databases">
        <authorList>
            <person name="Kim S."/>
            <person name="Heo J."/>
            <person name="Choi H."/>
            <person name="Choi Y."/>
            <person name="Kwon S.-W."/>
            <person name="Kim Y."/>
        </authorList>
    </citation>
    <scope>NUCLEOTIDE SEQUENCE</scope>
    <source>
        <strain evidence="2">KACC 23698</strain>
    </source>
</reference>
<evidence type="ECO:0000256" key="1">
    <source>
        <dbReference type="SAM" id="SignalP"/>
    </source>
</evidence>
<keyword evidence="1" id="KW-0732">Signal</keyword>
<protein>
    <submittedName>
        <fullName evidence="2">Uncharacterized protein</fullName>
    </submittedName>
</protein>